<proteinExistence type="predicted"/>
<comment type="caution">
    <text evidence="1">The sequence shown here is derived from an EMBL/GenBank/DDBJ whole genome shotgun (WGS) entry which is preliminary data.</text>
</comment>
<sequence>LIKAIKQKFGSGYTTELDLLRDAHSSLPVAQKDMVSSSGVKNAETPGDEDKLVRIYSINADTGVGPTALHVPKSHPLAILNTQPGRRR</sequence>
<name>X1ANN7_9ZZZZ</name>
<feature type="non-terminal residue" evidence="1">
    <location>
        <position position="1"/>
    </location>
</feature>
<accession>X1ANN7</accession>
<organism evidence="1">
    <name type="scientific">marine sediment metagenome</name>
    <dbReference type="NCBI Taxonomy" id="412755"/>
    <lineage>
        <taxon>unclassified sequences</taxon>
        <taxon>metagenomes</taxon>
        <taxon>ecological metagenomes</taxon>
    </lineage>
</organism>
<reference evidence="1" key="1">
    <citation type="journal article" date="2014" name="Front. Microbiol.">
        <title>High frequency of phylogenetically diverse reductive dehalogenase-homologous genes in deep subseafloor sedimentary metagenomes.</title>
        <authorList>
            <person name="Kawai M."/>
            <person name="Futagami T."/>
            <person name="Toyoda A."/>
            <person name="Takaki Y."/>
            <person name="Nishi S."/>
            <person name="Hori S."/>
            <person name="Arai W."/>
            <person name="Tsubouchi T."/>
            <person name="Morono Y."/>
            <person name="Uchiyama I."/>
            <person name="Ito T."/>
            <person name="Fujiyama A."/>
            <person name="Inagaki F."/>
            <person name="Takami H."/>
        </authorList>
    </citation>
    <scope>NUCLEOTIDE SEQUENCE</scope>
    <source>
        <strain evidence="1">Expedition CK06-06</strain>
    </source>
</reference>
<gene>
    <name evidence="1" type="ORF">S01H4_36153</name>
</gene>
<protein>
    <submittedName>
        <fullName evidence="1">Uncharacterized protein</fullName>
    </submittedName>
</protein>
<evidence type="ECO:0000313" key="1">
    <source>
        <dbReference type="EMBL" id="GAG84385.1"/>
    </source>
</evidence>
<dbReference type="EMBL" id="BART01019299">
    <property type="protein sequence ID" value="GAG84385.1"/>
    <property type="molecule type" value="Genomic_DNA"/>
</dbReference>
<dbReference type="AlphaFoldDB" id="X1ANN7"/>